<comment type="caution">
    <text evidence="9">The sequence shown here is derived from an EMBL/GenBank/DDBJ whole genome shotgun (WGS) entry which is preliminary data.</text>
</comment>
<dbReference type="SUPFAM" id="SSF49384">
    <property type="entry name" value="Carbohydrate-binding domain"/>
    <property type="match status" value="1"/>
</dbReference>
<dbReference type="SUPFAM" id="SSF48208">
    <property type="entry name" value="Six-hairpin glycosidases"/>
    <property type="match status" value="1"/>
</dbReference>
<protein>
    <submittedName>
        <fullName evidence="9">Glycoside hydrolase family 48 protein</fullName>
    </submittedName>
</protein>
<dbReference type="InterPro" id="IPR027390">
    <property type="entry name" value="Endoglucanase_F_dom3"/>
</dbReference>
<keyword evidence="4" id="KW-0119">Carbohydrate metabolism</keyword>
<accession>A0ABP8A980</accession>
<gene>
    <name evidence="9" type="ORF">GCM10022252_02720</name>
</gene>
<dbReference type="PROSITE" id="PS51173">
    <property type="entry name" value="CBM2"/>
    <property type="match status" value="1"/>
</dbReference>
<keyword evidence="10" id="KW-1185">Reference proteome</keyword>
<dbReference type="GO" id="GO:0016787">
    <property type="term" value="F:hydrolase activity"/>
    <property type="evidence" value="ECO:0007669"/>
    <property type="project" value="UniProtKB-KW"/>
</dbReference>
<dbReference type="InterPro" id="IPR018366">
    <property type="entry name" value="CBM2_CS"/>
</dbReference>
<evidence type="ECO:0000313" key="10">
    <source>
        <dbReference type="Proteomes" id="UP001501251"/>
    </source>
</evidence>
<dbReference type="PRINTS" id="PR00844">
    <property type="entry name" value="GLHYDRLASE48"/>
</dbReference>
<keyword evidence="5" id="KW-0326">Glycosidase</keyword>
<dbReference type="Gene3D" id="4.10.870.10">
    <property type="entry name" value="Endo-1,4-beta-glucanase f. Domain 3"/>
    <property type="match status" value="1"/>
</dbReference>
<feature type="signal peptide" evidence="7">
    <location>
        <begin position="1"/>
        <end position="43"/>
    </location>
</feature>
<dbReference type="Gene3D" id="2.60.40.290">
    <property type="match status" value="1"/>
</dbReference>
<proteinExistence type="predicted"/>
<evidence type="ECO:0000256" key="7">
    <source>
        <dbReference type="SAM" id="SignalP"/>
    </source>
</evidence>
<dbReference type="Pfam" id="PF02011">
    <property type="entry name" value="Glyco_hydro_48"/>
    <property type="match status" value="1"/>
</dbReference>
<evidence type="ECO:0000259" key="8">
    <source>
        <dbReference type="PROSITE" id="PS51173"/>
    </source>
</evidence>
<feature type="chain" id="PRO_5045947286" evidence="7">
    <location>
        <begin position="44"/>
        <end position="987"/>
    </location>
</feature>
<dbReference type="EMBL" id="BAABAQ010000001">
    <property type="protein sequence ID" value="GAA4180212.1"/>
    <property type="molecule type" value="Genomic_DNA"/>
</dbReference>
<dbReference type="Proteomes" id="UP001501251">
    <property type="component" value="Unassembled WGS sequence"/>
</dbReference>
<dbReference type="Pfam" id="PF17957">
    <property type="entry name" value="Big_7"/>
    <property type="match status" value="1"/>
</dbReference>
<dbReference type="InterPro" id="IPR013783">
    <property type="entry name" value="Ig-like_fold"/>
</dbReference>
<evidence type="ECO:0000256" key="3">
    <source>
        <dbReference type="ARBA" id="ARBA00023001"/>
    </source>
</evidence>
<name>A0ABP8A980_9ACTN</name>
<evidence type="ECO:0000256" key="4">
    <source>
        <dbReference type="ARBA" id="ARBA00023277"/>
    </source>
</evidence>
<dbReference type="RefSeq" id="WP_344914056.1">
    <property type="nucleotide sequence ID" value="NZ_BAABAQ010000001.1"/>
</dbReference>
<keyword evidence="3" id="KW-0136">Cellulose degradation</keyword>
<evidence type="ECO:0000256" key="1">
    <source>
        <dbReference type="ARBA" id="ARBA00022729"/>
    </source>
</evidence>
<dbReference type="PROSITE" id="PS00561">
    <property type="entry name" value="CBM2_A"/>
    <property type="match status" value="1"/>
</dbReference>
<evidence type="ECO:0000256" key="6">
    <source>
        <dbReference type="ARBA" id="ARBA00023326"/>
    </source>
</evidence>
<dbReference type="InterPro" id="IPR023309">
    <property type="entry name" value="Endo-1-4-beta-glucanase_dom2"/>
</dbReference>
<reference evidence="10" key="1">
    <citation type="journal article" date="2019" name="Int. J. Syst. Evol. Microbiol.">
        <title>The Global Catalogue of Microorganisms (GCM) 10K type strain sequencing project: providing services to taxonomists for standard genome sequencing and annotation.</title>
        <authorList>
            <consortium name="The Broad Institute Genomics Platform"/>
            <consortium name="The Broad Institute Genome Sequencing Center for Infectious Disease"/>
            <person name="Wu L."/>
            <person name="Ma J."/>
        </authorList>
    </citation>
    <scope>NUCLEOTIDE SEQUENCE [LARGE SCALE GENOMIC DNA]</scope>
    <source>
        <strain evidence="10">JCM 17388</strain>
    </source>
</reference>
<evidence type="ECO:0000256" key="5">
    <source>
        <dbReference type="ARBA" id="ARBA00023295"/>
    </source>
</evidence>
<dbReference type="InterPro" id="IPR001919">
    <property type="entry name" value="CBD2"/>
</dbReference>
<dbReference type="InterPro" id="IPR008928">
    <property type="entry name" value="6-hairpin_glycosidase_sf"/>
</dbReference>
<dbReference type="InterPro" id="IPR012341">
    <property type="entry name" value="6hp_glycosidase-like_sf"/>
</dbReference>
<evidence type="ECO:0000313" key="9">
    <source>
        <dbReference type="EMBL" id="GAA4180212.1"/>
    </source>
</evidence>
<dbReference type="Gene3D" id="1.50.10.10">
    <property type="match status" value="1"/>
</dbReference>
<feature type="domain" description="CBM2" evidence="8">
    <location>
        <begin position="46"/>
        <end position="155"/>
    </location>
</feature>
<evidence type="ECO:0000256" key="2">
    <source>
        <dbReference type="ARBA" id="ARBA00022801"/>
    </source>
</evidence>
<sequence>MHLFPLKAGALPQLRKRCRRSFRRRVAALALISLAAGTTTALAASPALAAVACDVTYTTNDWQGGFTASVSVKNLGDPLTGWTLGFSFPTTTQRLSQGWSATWAQSGQAVTARNLDWNGNLATGASTSIGFNGTWSGSNPKPTAFTINGTTCAGTAPVNQPPTTSLTSPAAGATFTAPATVAIAANAADSDGTVSKVDFFNGSTLLGTDTTAPYAYNWTNVAAGSYSLTSRATDDKGAATTSAPVGITVTANATPAVLVTPATIAVPEGGTADLAVRLSRAPSANVTVATARTSGDTDLTVSSGASLTFTTANWNTAQTVRVAAAEDADQTSGSAEFTSTATGHTSARVTATEVDNDSNGGGNEYVQRFTALYNKIKDPANGYFSPQGVPYHSVETFMVEAPDHGHETTSEAYSYYLWLEAAYGKVTGDWTRFNDAWASMERYIIPATADQPTNSFYNPAKPATYAGEWDDIKQYPSRLDSGVSVGVDPIANELKTAYGTSDVYGMHWLLDVDNTYGFGRCGDGTTKPAYINTYQRGPEESVFETIPQPSCDTFKHGGPNGFLDLFTGDSSYAKQWKYTNAPDADARAVQVAYWAHTWATEQGKAAQVSATVAKAAKMGDYLRYAMYDKYFKKQGCTSTSCPAGTGKDSSAYLLSWYYAWGGANDSSAGWAWRIGSSHNHSGYQNPMAAWALSSVDVLKPKGATAVQDWTTSTKRQLEFYRWLQSTEGAIAGGATNSWQGHYAAPPSTLPTFYGMAYDWQPVYHDPPSNQWFGFQAWSMERVAELYYATGNADAKLVLDKWVKWATDNTTINADGTYQIPSTLVWTGQPDTWNPTNPGTNAGLHVSIRDYTTDVGVAGSYAKVLTYYAAKSGNATAKNVAKGLLDGMWRNNQDARGVSVPETKTDYRRLNDPVYVPPGWTGKMPNGDTINSSSTFMSIRSFYRNDPDWPKVDAYLKGTGPAPTFNYHRFWAQVDVAVALAEYGRLFP</sequence>
<dbReference type="Gene3D" id="2.60.40.10">
    <property type="entry name" value="Immunoglobulins"/>
    <property type="match status" value="1"/>
</dbReference>
<dbReference type="InterPro" id="IPR000556">
    <property type="entry name" value="Glyco_hydro_48F"/>
</dbReference>
<dbReference type="Gene3D" id="2.170.160.10">
    <property type="entry name" value="Endo-1,4-beta-glucanase f. Domain 2"/>
    <property type="match status" value="1"/>
</dbReference>
<organism evidence="9 10">
    <name type="scientific">Streptosporangium oxazolinicum</name>
    <dbReference type="NCBI Taxonomy" id="909287"/>
    <lineage>
        <taxon>Bacteria</taxon>
        <taxon>Bacillati</taxon>
        <taxon>Actinomycetota</taxon>
        <taxon>Actinomycetes</taxon>
        <taxon>Streptosporangiales</taxon>
        <taxon>Streptosporangiaceae</taxon>
        <taxon>Streptosporangium</taxon>
    </lineage>
</organism>
<dbReference type="InterPro" id="IPR008965">
    <property type="entry name" value="CBM2/CBM3_carb-bd_dom_sf"/>
</dbReference>
<keyword evidence="6" id="KW-0624">Polysaccharide degradation</keyword>
<dbReference type="Pfam" id="PF00553">
    <property type="entry name" value="CBM_2"/>
    <property type="match status" value="1"/>
</dbReference>
<keyword evidence="2 9" id="KW-0378">Hydrolase</keyword>
<keyword evidence="1 7" id="KW-0732">Signal</keyword>
<dbReference type="InterPro" id="IPR012291">
    <property type="entry name" value="CBM2_carb-bd_dom_sf"/>
</dbReference>
<dbReference type="SMART" id="SM00637">
    <property type="entry name" value="CBD_II"/>
    <property type="match status" value="1"/>
</dbReference>